<accession>A0A0F9QRY7</accession>
<organism evidence="1">
    <name type="scientific">marine sediment metagenome</name>
    <dbReference type="NCBI Taxonomy" id="412755"/>
    <lineage>
        <taxon>unclassified sequences</taxon>
        <taxon>metagenomes</taxon>
        <taxon>ecological metagenomes</taxon>
    </lineage>
</organism>
<evidence type="ECO:0000313" key="1">
    <source>
        <dbReference type="EMBL" id="KKN47020.1"/>
    </source>
</evidence>
<reference evidence="1" key="1">
    <citation type="journal article" date="2015" name="Nature">
        <title>Complex archaea that bridge the gap between prokaryotes and eukaryotes.</title>
        <authorList>
            <person name="Spang A."/>
            <person name="Saw J.H."/>
            <person name="Jorgensen S.L."/>
            <person name="Zaremba-Niedzwiedzka K."/>
            <person name="Martijn J."/>
            <person name="Lind A.E."/>
            <person name="van Eijk R."/>
            <person name="Schleper C."/>
            <person name="Guy L."/>
            <person name="Ettema T.J."/>
        </authorList>
    </citation>
    <scope>NUCLEOTIDE SEQUENCE</scope>
</reference>
<gene>
    <name evidence="1" type="ORF">LCGC14_0667120</name>
</gene>
<protein>
    <submittedName>
        <fullName evidence="1">Uncharacterized protein</fullName>
    </submittedName>
</protein>
<dbReference type="EMBL" id="LAZR01001299">
    <property type="protein sequence ID" value="KKN47020.1"/>
    <property type="molecule type" value="Genomic_DNA"/>
</dbReference>
<dbReference type="AlphaFoldDB" id="A0A0F9QRY7"/>
<proteinExistence type="predicted"/>
<comment type="caution">
    <text evidence="1">The sequence shown here is derived from an EMBL/GenBank/DDBJ whole genome shotgun (WGS) entry which is preliminary data.</text>
</comment>
<sequence>MNISKRMKEIVYEHGALTAQYFDGSREYNSLNEIDVKAHTQILLAFRKCLPKEKRSRLEHGCKGFFCVKCYENGSNRYRKEIINTIEANIDGRGK</sequence>
<name>A0A0F9QRY7_9ZZZZ</name>